<sequence>MDTWCFNIGSRKALLVTPDGGTPGLPTWYKEPTHALIQQDAHKCILGLGSQIHDKYMEEARSDIKEIVDEVRATMLYWAKKEKEEAVKEALVVAEKEKKEEIKELNKIHVDEIKRAIRKTEVKMQWQQEQMVMKEHEVGKQRLAHEIQQMLHKNEIEKEKAIAAATEKEKQLASQALDQVVIKLKADAETQSQSILQETLEIQKAEYEEKIMAAVAKARDEEKAKAVEPILILQSRHQSEIDMLKKLLCEKEVDLKEVYDKVETMTILELELETELRNTRAAFQDYINVTYPDLAPGQADFLLPTRQMCRDSLTTCKPQKVQKRPQAE</sequence>
<keyword evidence="3" id="KW-1185">Reference proteome</keyword>
<protein>
    <submittedName>
        <fullName evidence="2">Uncharacterized protein</fullName>
    </submittedName>
</protein>
<evidence type="ECO:0000313" key="3">
    <source>
        <dbReference type="Proteomes" id="UP000287033"/>
    </source>
</evidence>
<dbReference type="AlphaFoldDB" id="A0A401S9W5"/>
<gene>
    <name evidence="2" type="ORF">chiPu_0005576</name>
</gene>
<keyword evidence="1" id="KW-0175">Coiled coil</keyword>
<evidence type="ECO:0000256" key="1">
    <source>
        <dbReference type="SAM" id="Coils"/>
    </source>
</evidence>
<dbReference type="InterPro" id="IPR038927">
    <property type="entry name" value="C6orf163"/>
</dbReference>
<feature type="coiled-coil region" evidence="1">
    <location>
        <begin position="197"/>
        <end position="224"/>
    </location>
</feature>
<reference evidence="2 3" key="1">
    <citation type="journal article" date="2018" name="Nat. Ecol. Evol.">
        <title>Shark genomes provide insights into elasmobranch evolution and the origin of vertebrates.</title>
        <authorList>
            <person name="Hara Y"/>
            <person name="Yamaguchi K"/>
            <person name="Onimaru K"/>
            <person name="Kadota M"/>
            <person name="Koyanagi M"/>
            <person name="Keeley SD"/>
            <person name="Tatsumi K"/>
            <person name="Tanaka K"/>
            <person name="Motone F"/>
            <person name="Kageyama Y"/>
            <person name="Nozu R"/>
            <person name="Adachi N"/>
            <person name="Nishimura O"/>
            <person name="Nakagawa R"/>
            <person name="Tanegashima C"/>
            <person name="Kiyatake I"/>
            <person name="Matsumoto R"/>
            <person name="Murakumo K"/>
            <person name="Nishida K"/>
            <person name="Terakita A"/>
            <person name="Kuratani S"/>
            <person name="Sato K"/>
            <person name="Hyodo S Kuraku.S."/>
        </authorList>
    </citation>
    <scope>NUCLEOTIDE SEQUENCE [LARGE SCALE GENOMIC DNA]</scope>
</reference>
<proteinExistence type="predicted"/>
<dbReference type="Proteomes" id="UP000287033">
    <property type="component" value="Unassembled WGS sequence"/>
</dbReference>
<evidence type="ECO:0000313" key="2">
    <source>
        <dbReference type="EMBL" id="GCC27154.1"/>
    </source>
</evidence>
<dbReference type="PANTHER" id="PTHR34645:SF1">
    <property type="entry name" value="GENE 136-RELATED"/>
    <property type="match status" value="1"/>
</dbReference>
<dbReference type="PANTHER" id="PTHR34645">
    <property type="entry name" value="SIMILAR TO HYPOTHETICAL PROTEIN"/>
    <property type="match status" value="1"/>
</dbReference>
<organism evidence="2 3">
    <name type="scientific">Chiloscyllium punctatum</name>
    <name type="common">Brownbanded bambooshark</name>
    <name type="synonym">Hemiscyllium punctatum</name>
    <dbReference type="NCBI Taxonomy" id="137246"/>
    <lineage>
        <taxon>Eukaryota</taxon>
        <taxon>Metazoa</taxon>
        <taxon>Chordata</taxon>
        <taxon>Craniata</taxon>
        <taxon>Vertebrata</taxon>
        <taxon>Chondrichthyes</taxon>
        <taxon>Elasmobranchii</taxon>
        <taxon>Galeomorphii</taxon>
        <taxon>Galeoidea</taxon>
        <taxon>Orectolobiformes</taxon>
        <taxon>Hemiscylliidae</taxon>
        <taxon>Chiloscyllium</taxon>
    </lineage>
</organism>
<accession>A0A401S9W5</accession>
<comment type="caution">
    <text evidence="2">The sequence shown here is derived from an EMBL/GenBank/DDBJ whole genome shotgun (WGS) entry which is preliminary data.</text>
</comment>
<name>A0A401S9W5_CHIPU</name>
<dbReference type="EMBL" id="BEZZ01000153">
    <property type="protein sequence ID" value="GCC27154.1"/>
    <property type="molecule type" value="Genomic_DNA"/>
</dbReference>
<dbReference type="OMA" id="ECLKVEM"/>
<dbReference type="OrthoDB" id="8774892at2759"/>